<evidence type="ECO:0000313" key="5">
    <source>
        <dbReference type="Proteomes" id="UP000729913"/>
    </source>
</evidence>
<evidence type="ECO:0000313" key="4">
    <source>
        <dbReference type="EMBL" id="KAG8040377.1"/>
    </source>
</evidence>
<dbReference type="GO" id="GO:0140664">
    <property type="term" value="F:ATP-dependent DNA damage sensor activity"/>
    <property type="evidence" value="ECO:0007669"/>
    <property type="project" value="InterPro"/>
</dbReference>
<keyword evidence="5" id="KW-1185">Reference proteome</keyword>
<proteinExistence type="predicted"/>
<reference evidence="4" key="1">
    <citation type="submission" date="2020-03" db="EMBL/GenBank/DDBJ databases">
        <authorList>
            <person name="Chebbi M.A."/>
            <person name="Drezen J.M."/>
        </authorList>
    </citation>
    <scope>NUCLEOTIDE SEQUENCE</scope>
    <source>
        <tissue evidence="4">Whole body</tissue>
    </source>
</reference>
<accession>A0A8J5R0W9</accession>
<dbReference type="AlphaFoldDB" id="A0A8J5R0W9"/>
<dbReference type="Pfam" id="PF08423">
    <property type="entry name" value="Rad51"/>
    <property type="match status" value="1"/>
</dbReference>
<dbReference type="GO" id="GO:0042148">
    <property type="term" value="P:DNA strand invasion"/>
    <property type="evidence" value="ECO:0007669"/>
    <property type="project" value="TreeGrafter"/>
</dbReference>
<evidence type="ECO:0000259" key="3">
    <source>
        <dbReference type="PROSITE" id="PS50162"/>
    </source>
</evidence>
<keyword evidence="1" id="KW-0547">Nucleotide-binding</keyword>
<dbReference type="PROSITE" id="PS50162">
    <property type="entry name" value="RECA_2"/>
    <property type="match status" value="1"/>
</dbReference>
<dbReference type="GO" id="GO:0000730">
    <property type="term" value="P:DNA recombinase assembly"/>
    <property type="evidence" value="ECO:0007669"/>
    <property type="project" value="TreeGrafter"/>
</dbReference>
<sequence>MKNFMIPPLTLLALDHWQAELEYQKLSSSSKLLDKILDGGFQCGTITELCGAQGSGKTQICFQACLHVQLSRDLGGLNGRALYIDTKNAFSLQRIHGKSLIDQNKIIVQS</sequence>
<name>A0A8J5R0W9_9HYME</name>
<dbReference type="OrthoDB" id="5957327at2759"/>
<dbReference type="PANTHER" id="PTHR22942:SF66">
    <property type="entry name" value="RE19845P"/>
    <property type="match status" value="1"/>
</dbReference>
<protein>
    <recommendedName>
        <fullName evidence="3">RecA family profile 1 domain-containing protein</fullName>
    </recommendedName>
</protein>
<reference evidence="4" key="2">
    <citation type="submission" date="2021-04" db="EMBL/GenBank/DDBJ databases">
        <title>Genome-wide patterns of bracovirus chromosomal integration into multiple host tissues during parasitism.</title>
        <authorList>
            <person name="Chebbi M.A.C."/>
        </authorList>
    </citation>
    <scope>NUCLEOTIDE SEQUENCE</scope>
    <source>
        <tissue evidence="4">Whole body</tissue>
    </source>
</reference>
<dbReference type="GO" id="GO:0003697">
    <property type="term" value="F:single-stranded DNA binding"/>
    <property type="evidence" value="ECO:0007669"/>
    <property type="project" value="TreeGrafter"/>
</dbReference>
<dbReference type="EMBL" id="JAAOIC020000023">
    <property type="protein sequence ID" value="KAG8040377.1"/>
    <property type="molecule type" value="Genomic_DNA"/>
</dbReference>
<dbReference type="GO" id="GO:0000150">
    <property type="term" value="F:DNA strand exchange activity"/>
    <property type="evidence" value="ECO:0007669"/>
    <property type="project" value="TreeGrafter"/>
</dbReference>
<dbReference type="GO" id="GO:0003690">
    <property type="term" value="F:double-stranded DNA binding"/>
    <property type="evidence" value="ECO:0007669"/>
    <property type="project" value="TreeGrafter"/>
</dbReference>
<dbReference type="Proteomes" id="UP000729913">
    <property type="component" value="Unassembled WGS sequence"/>
</dbReference>
<dbReference type="GO" id="GO:0005524">
    <property type="term" value="F:ATP binding"/>
    <property type="evidence" value="ECO:0007669"/>
    <property type="project" value="UniProtKB-KW"/>
</dbReference>
<evidence type="ECO:0000256" key="1">
    <source>
        <dbReference type="ARBA" id="ARBA00022741"/>
    </source>
</evidence>
<dbReference type="InterPro" id="IPR020588">
    <property type="entry name" value="RecA_ATP-bd"/>
</dbReference>
<dbReference type="PANTHER" id="PTHR22942">
    <property type="entry name" value="RECA/RAD51/RADA DNA STRAND-PAIRING FAMILY MEMBER"/>
    <property type="match status" value="1"/>
</dbReference>
<evidence type="ECO:0000256" key="2">
    <source>
        <dbReference type="ARBA" id="ARBA00022840"/>
    </source>
</evidence>
<gene>
    <name evidence="4" type="ORF">G9C98_000948</name>
</gene>
<dbReference type="InterPro" id="IPR013632">
    <property type="entry name" value="Rad51_C"/>
</dbReference>
<feature type="domain" description="RecA family profile 1" evidence="3">
    <location>
        <begin position="22"/>
        <end position="110"/>
    </location>
</feature>
<comment type="caution">
    <text evidence="4">The sequence shown here is derived from an EMBL/GenBank/DDBJ whole genome shotgun (WGS) entry which is preliminary data.</text>
</comment>
<dbReference type="GO" id="GO:0006312">
    <property type="term" value="P:mitotic recombination"/>
    <property type="evidence" value="ECO:0007669"/>
    <property type="project" value="TreeGrafter"/>
</dbReference>
<keyword evidence="2" id="KW-0067">ATP-binding</keyword>
<organism evidence="4 5">
    <name type="scientific">Cotesia typhae</name>
    <dbReference type="NCBI Taxonomy" id="2053667"/>
    <lineage>
        <taxon>Eukaryota</taxon>
        <taxon>Metazoa</taxon>
        <taxon>Ecdysozoa</taxon>
        <taxon>Arthropoda</taxon>
        <taxon>Hexapoda</taxon>
        <taxon>Insecta</taxon>
        <taxon>Pterygota</taxon>
        <taxon>Neoptera</taxon>
        <taxon>Endopterygota</taxon>
        <taxon>Hymenoptera</taxon>
        <taxon>Apocrita</taxon>
        <taxon>Ichneumonoidea</taxon>
        <taxon>Braconidae</taxon>
        <taxon>Microgastrinae</taxon>
        <taxon>Cotesia</taxon>
    </lineage>
</organism>